<evidence type="ECO:0000313" key="2">
    <source>
        <dbReference type="Proteomes" id="UP001150581"/>
    </source>
</evidence>
<proteinExistence type="predicted"/>
<sequence length="278" mass="30811">MDQIKLEPTSASSAASETGGIDLQVPYAIAGDVQSLFKQFMAEQNASASASYNSIGTDEIVLSAQFMEYAANKGRLPVSTAIFEAFVEKYCNSGEDIHVCTSKHGLGAEQIQEVVRAYYHIVDVLTVQDAGIGYRQDQHTQTVQAARHGPKAKSALFTTPGFGRLAIFGGQGGMDHYMEETRSVYTTYRPLVRDFVMWMAAFLKQEAAEPKFRQLYQFGLDLMLWLEHPEQVPNQRYMMSVPVCVPLVGLTQLMQVMVLYKTLGMTPGELADSFEGTF</sequence>
<accession>A0ACC1IHF9</accession>
<protein>
    <submittedName>
        <fullName evidence="1">Fatty acid synthase alpha subunit Lsd1</fullName>
        <ecNumber evidence="1">2.3.1.86</ecNumber>
    </submittedName>
</protein>
<keyword evidence="2" id="KW-1185">Reference proteome</keyword>
<keyword evidence="1" id="KW-0012">Acyltransferase</keyword>
<name>A0ACC1IHF9_9FUNG</name>
<keyword evidence="1" id="KW-0808">Transferase</keyword>
<organism evidence="1 2">
    <name type="scientific">Kickxella alabastrina</name>
    <dbReference type="NCBI Taxonomy" id="61397"/>
    <lineage>
        <taxon>Eukaryota</taxon>
        <taxon>Fungi</taxon>
        <taxon>Fungi incertae sedis</taxon>
        <taxon>Zoopagomycota</taxon>
        <taxon>Kickxellomycotina</taxon>
        <taxon>Kickxellomycetes</taxon>
        <taxon>Kickxellales</taxon>
        <taxon>Kickxellaceae</taxon>
        <taxon>Kickxella</taxon>
    </lineage>
</organism>
<comment type="caution">
    <text evidence="1">The sequence shown here is derived from an EMBL/GenBank/DDBJ whole genome shotgun (WGS) entry which is preliminary data.</text>
</comment>
<dbReference type="EC" id="2.3.1.86" evidence="1"/>
<reference evidence="1" key="1">
    <citation type="submission" date="2022-07" db="EMBL/GenBank/DDBJ databases">
        <title>Phylogenomic reconstructions and comparative analyses of Kickxellomycotina fungi.</title>
        <authorList>
            <person name="Reynolds N.K."/>
            <person name="Stajich J.E."/>
            <person name="Barry K."/>
            <person name="Grigoriev I.V."/>
            <person name="Crous P."/>
            <person name="Smith M.E."/>
        </authorList>
    </citation>
    <scope>NUCLEOTIDE SEQUENCE</scope>
    <source>
        <strain evidence="1">Benny 63K</strain>
    </source>
</reference>
<evidence type="ECO:0000313" key="1">
    <source>
        <dbReference type="EMBL" id="KAJ1895960.1"/>
    </source>
</evidence>
<dbReference type="Proteomes" id="UP001150581">
    <property type="component" value="Unassembled WGS sequence"/>
</dbReference>
<dbReference type="EMBL" id="JANBPG010000503">
    <property type="protein sequence ID" value="KAJ1895960.1"/>
    <property type="molecule type" value="Genomic_DNA"/>
</dbReference>
<gene>
    <name evidence="1" type="primary">fas2_7</name>
    <name evidence="1" type="ORF">LPJ66_004278</name>
</gene>